<reference evidence="3" key="1">
    <citation type="submission" date="2019-08" db="EMBL/GenBank/DDBJ databases">
        <title>The improved chromosome-level genome for the pearl oyster Pinctada fucata martensii using PacBio sequencing and Hi-C.</title>
        <authorList>
            <person name="Zheng Z."/>
        </authorList>
    </citation>
    <scope>NUCLEOTIDE SEQUENCE</scope>
    <source>
        <strain evidence="3">ZZ-2019</strain>
        <tissue evidence="3">Adductor muscle</tissue>
    </source>
</reference>
<dbReference type="FunFam" id="1.10.167.10:FF:000005">
    <property type="entry name" value="Putative A-kinase anchor protein 10 mitochondrial"/>
    <property type="match status" value="1"/>
</dbReference>
<dbReference type="Pfam" id="PF00615">
    <property type="entry name" value="RGS"/>
    <property type="match status" value="2"/>
</dbReference>
<dbReference type="AlphaFoldDB" id="A0AA89BQF7"/>
<dbReference type="GO" id="GO:0008104">
    <property type="term" value="P:intracellular protein localization"/>
    <property type="evidence" value="ECO:0007669"/>
    <property type="project" value="TreeGrafter"/>
</dbReference>
<gene>
    <name evidence="3" type="ORF">FSP39_002360</name>
</gene>
<dbReference type="InterPro" id="IPR036305">
    <property type="entry name" value="RGS_sf"/>
</dbReference>
<dbReference type="InterPro" id="IPR044926">
    <property type="entry name" value="RGS_subdomain_2"/>
</dbReference>
<name>A0AA89BQF7_PINIB</name>
<feature type="domain" description="RGS" evidence="2">
    <location>
        <begin position="12"/>
        <end position="83"/>
    </location>
</feature>
<dbReference type="Proteomes" id="UP001186944">
    <property type="component" value="Unassembled WGS sequence"/>
</dbReference>
<proteinExistence type="predicted"/>
<dbReference type="EMBL" id="VSWD01000013">
    <property type="protein sequence ID" value="KAK3083739.1"/>
    <property type="molecule type" value="Genomic_DNA"/>
</dbReference>
<dbReference type="PANTHER" id="PTHR13155">
    <property type="entry name" value="A-KINASE ANCHOR PROTEINS"/>
    <property type="match status" value="1"/>
</dbReference>
<accession>A0AA89BQF7</accession>
<dbReference type="InterPro" id="IPR052246">
    <property type="entry name" value="Cell_Polariz_PKAAnc"/>
</dbReference>
<dbReference type="InterPro" id="IPR016137">
    <property type="entry name" value="RGS"/>
</dbReference>
<sequence>MSFFRRRKGIERDAVSIFQKYLSHDASNPVGISDQLRNECIRKICREDGEVDPNCFMECQTFILNKINLEYFSEFLSSAFHYRHQINVLTGSIVCLNDILYNEGSIFYFMEYMEQEGGSNLLQFLLAVDNFHKHLISLGEGYDGTEAQTDAMVIYDKYFSLQASHPLGFDDKIRFDVECNICREEGPLPDCFLKPRSIVLRTMEKMYFPGFLQSDIYYKYLSELVSTVQIASDLPQKPKHRRQDSDASSVHSSHSAGSESVSHKNTLLAMDTSHLRKGLQKLHVSDLNVDPALLNPENLWKRNDASMSLGMVDSYGRFVSEFKPHPDLEKSKGSLFFLSSLQEEEEMALKIAQMIISDVTSVTQAIGAIKNSEPETEGENAES</sequence>
<evidence type="ECO:0000313" key="4">
    <source>
        <dbReference type="Proteomes" id="UP001186944"/>
    </source>
</evidence>
<dbReference type="SUPFAM" id="SSF48097">
    <property type="entry name" value="Regulator of G-protein signaling, RGS"/>
    <property type="match status" value="2"/>
</dbReference>
<comment type="caution">
    <text evidence="3">The sequence shown here is derived from an EMBL/GenBank/DDBJ whole genome shotgun (WGS) entry which is preliminary data.</text>
</comment>
<dbReference type="GO" id="GO:0005739">
    <property type="term" value="C:mitochondrion"/>
    <property type="evidence" value="ECO:0007669"/>
    <property type="project" value="TreeGrafter"/>
</dbReference>
<evidence type="ECO:0000313" key="3">
    <source>
        <dbReference type="EMBL" id="KAK3083739.1"/>
    </source>
</evidence>
<organism evidence="3 4">
    <name type="scientific">Pinctada imbricata</name>
    <name type="common">Atlantic pearl-oyster</name>
    <name type="synonym">Pinctada martensii</name>
    <dbReference type="NCBI Taxonomy" id="66713"/>
    <lineage>
        <taxon>Eukaryota</taxon>
        <taxon>Metazoa</taxon>
        <taxon>Spiralia</taxon>
        <taxon>Lophotrochozoa</taxon>
        <taxon>Mollusca</taxon>
        <taxon>Bivalvia</taxon>
        <taxon>Autobranchia</taxon>
        <taxon>Pteriomorphia</taxon>
        <taxon>Pterioida</taxon>
        <taxon>Pterioidea</taxon>
        <taxon>Pteriidae</taxon>
        <taxon>Pinctada</taxon>
    </lineage>
</organism>
<dbReference type="PANTHER" id="PTHR13155:SF1">
    <property type="entry name" value="A-KINASE ANCHOR PROTEIN 10, MITOCHONDRIAL"/>
    <property type="match status" value="1"/>
</dbReference>
<feature type="domain" description="RGS" evidence="2">
    <location>
        <begin position="95"/>
        <end position="221"/>
    </location>
</feature>
<evidence type="ECO:0000256" key="1">
    <source>
        <dbReference type="SAM" id="MobiDB-lite"/>
    </source>
</evidence>
<protein>
    <recommendedName>
        <fullName evidence="2">RGS domain-containing protein</fullName>
    </recommendedName>
</protein>
<dbReference type="Gene3D" id="1.10.167.10">
    <property type="entry name" value="Regulator of G-protein Signalling 4, domain 2"/>
    <property type="match status" value="2"/>
</dbReference>
<keyword evidence="4" id="KW-1185">Reference proteome</keyword>
<dbReference type="PROSITE" id="PS50132">
    <property type="entry name" value="RGS"/>
    <property type="match status" value="2"/>
</dbReference>
<dbReference type="CDD" id="cd08721">
    <property type="entry name" value="RGS_AKAP2_2"/>
    <property type="match status" value="1"/>
</dbReference>
<feature type="region of interest" description="Disordered" evidence="1">
    <location>
        <begin position="234"/>
        <end position="263"/>
    </location>
</feature>
<dbReference type="SMART" id="SM00315">
    <property type="entry name" value="RGS"/>
    <property type="match status" value="1"/>
</dbReference>
<evidence type="ECO:0000259" key="2">
    <source>
        <dbReference type="PROSITE" id="PS50132"/>
    </source>
</evidence>
<dbReference type="GO" id="GO:0005886">
    <property type="term" value="C:plasma membrane"/>
    <property type="evidence" value="ECO:0007669"/>
    <property type="project" value="TreeGrafter"/>
</dbReference>
<feature type="compositionally biased region" description="Low complexity" evidence="1">
    <location>
        <begin position="246"/>
        <end position="260"/>
    </location>
</feature>